<accession>L8EAM1</accession>
<sequence length="60" mass="7165">MAMVSNVLVTSCYLLRHFNDSKVHYTFTIIYTIAKVKNLFTLSSYFLIYITIYRFILEPF</sequence>
<name>L8EAM1_HUMAN</name>
<evidence type="ECO:0000313" key="2">
    <source>
        <dbReference type="EMBL" id="CCQ43801.1"/>
    </source>
</evidence>
<reference evidence="2" key="1">
    <citation type="journal article" date="2013" name="PLoS ONE">
        <title>Direct detection of alternative open reading frames translation products in human significantly expands the proteome.</title>
        <authorList>
            <person name="Vanderperre B."/>
            <person name="Lucier J.-F."/>
            <person name="Motard J."/>
            <person name="Tremblay G."/>
            <person name="Vanderperre S."/>
            <person name="Wisztorski M."/>
            <person name="Salzet M."/>
            <person name="Boisvert F.-M."/>
            <person name="Roucou X."/>
        </authorList>
    </citation>
    <scope>NUCLEOTIDE SEQUENCE</scope>
</reference>
<organism evidence="2">
    <name type="scientific">Homo sapiens</name>
    <name type="common">Human</name>
    <dbReference type="NCBI Taxonomy" id="9606"/>
    <lineage>
        <taxon>Eukaryota</taxon>
        <taxon>Metazoa</taxon>
        <taxon>Chordata</taxon>
        <taxon>Craniata</taxon>
        <taxon>Vertebrata</taxon>
        <taxon>Euteleostomi</taxon>
        <taxon>Mammalia</taxon>
        <taxon>Eutheria</taxon>
        <taxon>Euarchontoglires</taxon>
        <taxon>Primates</taxon>
        <taxon>Haplorrhini</taxon>
        <taxon>Catarrhini</taxon>
        <taxon>Hominidae</taxon>
        <taxon>Homo</taxon>
    </lineage>
</organism>
<keyword evidence="1" id="KW-1133">Transmembrane helix</keyword>
<keyword evidence="1" id="KW-0472">Membrane</keyword>
<evidence type="ECO:0000256" key="1">
    <source>
        <dbReference type="SAM" id="Phobius"/>
    </source>
</evidence>
<keyword evidence="1" id="KW-0812">Transmembrane</keyword>
<feature type="transmembrane region" description="Helical" evidence="1">
    <location>
        <begin position="39"/>
        <end position="57"/>
    </location>
</feature>
<proteinExistence type="predicted"/>
<dbReference type="EMBL" id="HF584304">
    <property type="protein sequence ID" value="CCQ43801.1"/>
    <property type="molecule type" value="Genomic_DNA"/>
</dbReference>
<dbReference type="AlphaFoldDB" id="L8EAM1"/>
<protein>
    <submittedName>
        <fullName evidence="2">Alternative protein DOCK7</fullName>
    </submittedName>
</protein>
<dbReference type="ChiTaRS" id="DOCK7">
    <property type="organism name" value="human"/>
</dbReference>
<gene>
    <name evidence="2" type="primary">DOCK7</name>
</gene>
<dbReference type="OrthoDB" id="47328at2759"/>